<comment type="caution">
    <text evidence="2">The sequence shown here is derived from an EMBL/GenBank/DDBJ whole genome shotgun (WGS) entry which is preliminary data.</text>
</comment>
<dbReference type="PANTHER" id="PTHR46599">
    <property type="entry name" value="PIGGYBAC TRANSPOSABLE ELEMENT-DERIVED PROTEIN 4"/>
    <property type="match status" value="1"/>
</dbReference>
<feature type="domain" description="PiggyBac transposable element-derived protein" evidence="1">
    <location>
        <begin position="73"/>
        <end position="197"/>
    </location>
</feature>
<proteinExistence type="predicted"/>
<accession>A0A8X7BXH6</accession>
<dbReference type="OrthoDB" id="6509295at2759"/>
<dbReference type="EMBL" id="BMAV01005995">
    <property type="protein sequence ID" value="GFY47535.1"/>
    <property type="molecule type" value="Genomic_DNA"/>
</dbReference>
<name>A0A8X7BXH6_9ARAC</name>
<sequence length="216" mass="25306">MMMILISIQKAYQVLSLMKTVHSISSSEDESSDEEDFSSVRQWCKIDSSSPAPSRFSFIGDVGMKACVTNISDPLEYFELFLTDEIVNHIVTETKIFAAENLNKFESKEHSRTHHLSETNANELRVFFATLILQEIVTNPTVRMFWSKRKLIETPSFSNIMTSRRFDLIMQFIHFDRNENTDSSHPQPKLKKDMDRFKLLTEKIFRGLYTRTRHMY</sequence>
<evidence type="ECO:0000259" key="1">
    <source>
        <dbReference type="Pfam" id="PF13843"/>
    </source>
</evidence>
<evidence type="ECO:0000313" key="3">
    <source>
        <dbReference type="Proteomes" id="UP000886998"/>
    </source>
</evidence>
<dbReference type="Pfam" id="PF13843">
    <property type="entry name" value="DDE_Tnp_1_7"/>
    <property type="match status" value="1"/>
</dbReference>
<dbReference type="Proteomes" id="UP000886998">
    <property type="component" value="Unassembled WGS sequence"/>
</dbReference>
<dbReference type="PANTHER" id="PTHR46599:SF3">
    <property type="entry name" value="PIGGYBAC TRANSPOSABLE ELEMENT-DERIVED PROTEIN 4"/>
    <property type="match status" value="1"/>
</dbReference>
<dbReference type="InterPro" id="IPR029526">
    <property type="entry name" value="PGBD"/>
</dbReference>
<keyword evidence="3" id="KW-1185">Reference proteome</keyword>
<reference evidence="2" key="1">
    <citation type="submission" date="2020-08" db="EMBL/GenBank/DDBJ databases">
        <title>Multicomponent nature underlies the extraordinary mechanical properties of spider dragline silk.</title>
        <authorList>
            <person name="Kono N."/>
            <person name="Nakamura H."/>
            <person name="Mori M."/>
            <person name="Yoshida Y."/>
            <person name="Ohtoshi R."/>
            <person name="Malay A.D."/>
            <person name="Moran D.A.P."/>
            <person name="Tomita M."/>
            <person name="Numata K."/>
            <person name="Arakawa K."/>
        </authorList>
    </citation>
    <scope>NUCLEOTIDE SEQUENCE</scope>
</reference>
<dbReference type="AlphaFoldDB" id="A0A8X7BXH6"/>
<organism evidence="2 3">
    <name type="scientific">Trichonephila inaurata madagascariensis</name>
    <dbReference type="NCBI Taxonomy" id="2747483"/>
    <lineage>
        <taxon>Eukaryota</taxon>
        <taxon>Metazoa</taxon>
        <taxon>Ecdysozoa</taxon>
        <taxon>Arthropoda</taxon>
        <taxon>Chelicerata</taxon>
        <taxon>Arachnida</taxon>
        <taxon>Araneae</taxon>
        <taxon>Araneomorphae</taxon>
        <taxon>Entelegynae</taxon>
        <taxon>Araneoidea</taxon>
        <taxon>Nephilidae</taxon>
        <taxon>Trichonephila</taxon>
        <taxon>Trichonephila inaurata</taxon>
    </lineage>
</organism>
<gene>
    <name evidence="2" type="primary">PGBD4</name>
    <name evidence="2" type="ORF">TNIN_46131</name>
</gene>
<evidence type="ECO:0000313" key="2">
    <source>
        <dbReference type="EMBL" id="GFY47535.1"/>
    </source>
</evidence>
<protein>
    <submittedName>
        <fullName evidence="2">PiggyBac transposable element-derived protein 4</fullName>
    </submittedName>
</protein>